<accession>A0A0U1LKE8</accession>
<dbReference type="FunFam" id="3.40.50.720:FF:000022">
    <property type="entry name" value="Cinnamyl alcohol dehydrogenase"/>
    <property type="match status" value="1"/>
</dbReference>
<dbReference type="InterPro" id="IPR013154">
    <property type="entry name" value="ADH-like_N"/>
</dbReference>
<dbReference type="CDD" id="cd05283">
    <property type="entry name" value="CAD1"/>
    <property type="match status" value="1"/>
</dbReference>
<dbReference type="OMA" id="LTGWDQY"/>
<dbReference type="Pfam" id="PF00107">
    <property type="entry name" value="ADH_zinc_N"/>
    <property type="match status" value="1"/>
</dbReference>
<evidence type="ECO:0000256" key="3">
    <source>
        <dbReference type="ARBA" id="ARBA00022833"/>
    </source>
</evidence>
<dbReference type="InterPro" id="IPR047109">
    <property type="entry name" value="CAD-like"/>
</dbReference>
<protein>
    <submittedName>
        <fullName evidence="8">NADP-dependent alcohol dehydrogenase 7</fullName>
    </submittedName>
</protein>
<evidence type="ECO:0000256" key="4">
    <source>
        <dbReference type="ARBA" id="ARBA00023002"/>
    </source>
</evidence>
<dbReference type="AlphaFoldDB" id="A0A0U1LKE8"/>
<evidence type="ECO:0000256" key="2">
    <source>
        <dbReference type="ARBA" id="ARBA00022723"/>
    </source>
</evidence>
<gene>
    <name evidence="8" type="ORF">PISL3812_00855</name>
</gene>
<sequence>MAEEKYDLKVLHGTAPSGAVAESTIFATLGYGQVYIETTHSGLCGTDLSQLTRGTVLGHEGIGIVRALGPGVANVSEGDRVGFGFTHSVCGACESCLTGVDQYCANRSDYARKLVNMGSFASGVVWSANTVFKIPEGYASENAAPMLCAGATIFTILNDYDVRPTDRVGIMGIGGLGHLAIKLAAGMGCHVVVLSRSEDKRAEAMSYGANEFWVFDPTKGKPEGWDERGLKHLILTAKAPSEGFNTLFELMAVNGAIYPLGVSAESTPVMLTAMIPKGIRIQASLTASRSTITKLLEFVAQHNITPTVQTFPMTVAGATEAIEKLKTGKMRYRGVLVRTSHSDPPDSAHGSPRIPVTAYPEKPSSRQKTQFTFPK</sequence>
<organism evidence="8 9">
    <name type="scientific">Talaromyces islandicus</name>
    <name type="common">Penicillium islandicum</name>
    <dbReference type="NCBI Taxonomy" id="28573"/>
    <lineage>
        <taxon>Eukaryota</taxon>
        <taxon>Fungi</taxon>
        <taxon>Dikarya</taxon>
        <taxon>Ascomycota</taxon>
        <taxon>Pezizomycotina</taxon>
        <taxon>Eurotiomycetes</taxon>
        <taxon>Eurotiomycetidae</taxon>
        <taxon>Eurotiales</taxon>
        <taxon>Trichocomaceae</taxon>
        <taxon>Talaromyces</taxon>
        <taxon>Talaromyces sect. Islandici</taxon>
    </lineage>
</organism>
<dbReference type="InterPro" id="IPR002328">
    <property type="entry name" value="ADH_Zn_CS"/>
</dbReference>
<keyword evidence="2 5" id="KW-0479">Metal-binding</keyword>
<evidence type="ECO:0000313" key="8">
    <source>
        <dbReference type="EMBL" id="CRG83504.1"/>
    </source>
</evidence>
<evidence type="ECO:0000256" key="1">
    <source>
        <dbReference type="ARBA" id="ARBA00001947"/>
    </source>
</evidence>
<feature type="region of interest" description="Disordered" evidence="6">
    <location>
        <begin position="338"/>
        <end position="375"/>
    </location>
</feature>
<evidence type="ECO:0000256" key="5">
    <source>
        <dbReference type="RuleBase" id="RU361277"/>
    </source>
</evidence>
<dbReference type="SUPFAM" id="SSF50129">
    <property type="entry name" value="GroES-like"/>
    <property type="match status" value="1"/>
</dbReference>
<evidence type="ECO:0000256" key="6">
    <source>
        <dbReference type="SAM" id="MobiDB-lite"/>
    </source>
</evidence>
<dbReference type="GO" id="GO:0008270">
    <property type="term" value="F:zinc ion binding"/>
    <property type="evidence" value="ECO:0007669"/>
    <property type="project" value="InterPro"/>
</dbReference>
<dbReference type="InterPro" id="IPR013149">
    <property type="entry name" value="ADH-like_C"/>
</dbReference>
<dbReference type="Pfam" id="PF08240">
    <property type="entry name" value="ADH_N"/>
    <property type="match status" value="1"/>
</dbReference>
<comment type="cofactor">
    <cofactor evidence="1 5">
        <name>Zn(2+)</name>
        <dbReference type="ChEBI" id="CHEBI:29105"/>
    </cofactor>
</comment>
<keyword evidence="4" id="KW-0560">Oxidoreductase</keyword>
<name>A0A0U1LKE8_TALIS</name>
<dbReference type="EMBL" id="CVMT01000001">
    <property type="protein sequence ID" value="CRG83504.1"/>
    <property type="molecule type" value="Genomic_DNA"/>
</dbReference>
<comment type="similarity">
    <text evidence="5">Belongs to the zinc-containing alcohol dehydrogenase family.</text>
</comment>
<proteinExistence type="inferred from homology"/>
<dbReference type="Gene3D" id="3.90.180.10">
    <property type="entry name" value="Medium-chain alcohol dehydrogenases, catalytic domain"/>
    <property type="match status" value="1"/>
</dbReference>
<dbReference type="STRING" id="28573.A0A0U1LKE8"/>
<evidence type="ECO:0000313" key="9">
    <source>
        <dbReference type="Proteomes" id="UP000054383"/>
    </source>
</evidence>
<dbReference type="PANTHER" id="PTHR42683">
    <property type="entry name" value="ALDEHYDE REDUCTASE"/>
    <property type="match status" value="1"/>
</dbReference>
<dbReference type="SMART" id="SM00829">
    <property type="entry name" value="PKS_ER"/>
    <property type="match status" value="1"/>
</dbReference>
<dbReference type="InterPro" id="IPR011032">
    <property type="entry name" value="GroES-like_sf"/>
</dbReference>
<dbReference type="InterPro" id="IPR020843">
    <property type="entry name" value="ER"/>
</dbReference>
<keyword evidence="9" id="KW-1185">Reference proteome</keyword>
<dbReference type="OrthoDB" id="1879366at2759"/>
<feature type="compositionally biased region" description="Polar residues" evidence="6">
    <location>
        <begin position="366"/>
        <end position="375"/>
    </location>
</feature>
<dbReference type="GO" id="GO:0016616">
    <property type="term" value="F:oxidoreductase activity, acting on the CH-OH group of donors, NAD or NADP as acceptor"/>
    <property type="evidence" value="ECO:0007669"/>
    <property type="project" value="InterPro"/>
</dbReference>
<dbReference type="PROSITE" id="PS00059">
    <property type="entry name" value="ADH_ZINC"/>
    <property type="match status" value="1"/>
</dbReference>
<feature type="domain" description="Enoyl reductase (ER)" evidence="7">
    <location>
        <begin position="9"/>
        <end position="336"/>
    </location>
</feature>
<dbReference type="InterPro" id="IPR036291">
    <property type="entry name" value="NAD(P)-bd_dom_sf"/>
</dbReference>
<keyword evidence="3 5" id="KW-0862">Zinc</keyword>
<dbReference type="Proteomes" id="UP000054383">
    <property type="component" value="Unassembled WGS sequence"/>
</dbReference>
<dbReference type="Gene3D" id="3.40.50.720">
    <property type="entry name" value="NAD(P)-binding Rossmann-like Domain"/>
    <property type="match status" value="1"/>
</dbReference>
<reference evidence="8 9" key="1">
    <citation type="submission" date="2015-04" db="EMBL/GenBank/DDBJ databases">
        <authorList>
            <person name="Syromyatnikov M.Y."/>
            <person name="Popov V.N."/>
        </authorList>
    </citation>
    <scope>NUCLEOTIDE SEQUENCE [LARGE SCALE GENOMIC DNA]</scope>
    <source>
        <strain evidence="8">WF-38-12</strain>
    </source>
</reference>
<evidence type="ECO:0000259" key="7">
    <source>
        <dbReference type="SMART" id="SM00829"/>
    </source>
</evidence>
<dbReference type="SUPFAM" id="SSF51735">
    <property type="entry name" value="NAD(P)-binding Rossmann-fold domains"/>
    <property type="match status" value="1"/>
</dbReference>